<evidence type="ECO:0000256" key="3">
    <source>
        <dbReference type="ARBA" id="ARBA00022475"/>
    </source>
</evidence>
<keyword evidence="5 9" id="KW-0812">Transmembrane</keyword>
<organism evidence="11 12">
    <name type="scientific">Franzmannia qiaohouensis</name>
    <dbReference type="NCBI Taxonomy" id="1329370"/>
    <lineage>
        <taxon>Bacteria</taxon>
        <taxon>Pseudomonadati</taxon>
        <taxon>Pseudomonadota</taxon>
        <taxon>Gammaproteobacteria</taxon>
        <taxon>Oceanospirillales</taxon>
        <taxon>Halomonadaceae</taxon>
        <taxon>Franzmannia</taxon>
    </lineage>
</organism>
<keyword evidence="7 9" id="KW-0472">Membrane</keyword>
<reference evidence="11 12" key="1">
    <citation type="submission" date="2023-04" db="EMBL/GenBank/DDBJ databases">
        <title>A long-awaited taxogenomic arrangement of the family Halomonadaceae.</title>
        <authorList>
            <person name="De La Haba R."/>
            <person name="Chuvochina M."/>
            <person name="Wittouck S."/>
            <person name="Arahal D.R."/>
            <person name="Sanchez-Porro C."/>
            <person name="Hugenholtz P."/>
            <person name="Ventosa A."/>
        </authorList>
    </citation>
    <scope>NUCLEOTIDE SEQUENCE [LARGE SCALE GENOMIC DNA]</scope>
    <source>
        <strain evidence="11 12">DSM 26770</strain>
    </source>
</reference>
<comment type="function">
    <text evidence="9">Part of the tripartite ATP-independent periplasmic (TRAP) transport system.</text>
</comment>
<evidence type="ECO:0000256" key="7">
    <source>
        <dbReference type="ARBA" id="ARBA00023136"/>
    </source>
</evidence>
<gene>
    <name evidence="11" type="ORF">QC821_19780</name>
</gene>
<dbReference type="Proteomes" id="UP001251374">
    <property type="component" value="Unassembled WGS sequence"/>
</dbReference>
<feature type="transmembrane region" description="Helical" evidence="9">
    <location>
        <begin position="111"/>
        <end position="132"/>
    </location>
</feature>
<dbReference type="RefSeq" id="WP_309724944.1">
    <property type="nucleotide sequence ID" value="NZ_JARWAM010000020.1"/>
</dbReference>
<evidence type="ECO:0000256" key="5">
    <source>
        <dbReference type="ARBA" id="ARBA00022692"/>
    </source>
</evidence>
<evidence type="ECO:0000256" key="4">
    <source>
        <dbReference type="ARBA" id="ARBA00022519"/>
    </source>
</evidence>
<dbReference type="InterPro" id="IPR007387">
    <property type="entry name" value="TRAP_DctQ"/>
</dbReference>
<dbReference type="PANTHER" id="PTHR35011">
    <property type="entry name" value="2,3-DIKETO-L-GULONATE TRAP TRANSPORTER SMALL PERMEASE PROTEIN YIAM"/>
    <property type="match status" value="1"/>
</dbReference>
<comment type="subcellular location">
    <subcellularLocation>
        <location evidence="1 9">Cell inner membrane</location>
        <topology evidence="1 9">Multi-pass membrane protein</topology>
    </subcellularLocation>
</comment>
<evidence type="ECO:0000256" key="6">
    <source>
        <dbReference type="ARBA" id="ARBA00022989"/>
    </source>
</evidence>
<comment type="similarity">
    <text evidence="8 9">Belongs to the TRAP transporter small permease family.</text>
</comment>
<keyword evidence="2 9" id="KW-0813">Transport</keyword>
<evidence type="ECO:0000313" key="12">
    <source>
        <dbReference type="Proteomes" id="UP001251374"/>
    </source>
</evidence>
<feature type="transmembrane region" description="Helical" evidence="9">
    <location>
        <begin position="69"/>
        <end position="91"/>
    </location>
</feature>
<accession>A0ABU1HJ55</accession>
<feature type="transmembrane region" description="Helical" evidence="9">
    <location>
        <begin position="152"/>
        <end position="175"/>
    </location>
</feature>
<keyword evidence="4 9" id="KW-0997">Cell inner membrane</keyword>
<evidence type="ECO:0000313" key="11">
    <source>
        <dbReference type="EMBL" id="MDR5907521.1"/>
    </source>
</evidence>
<dbReference type="EMBL" id="JARWAM010000020">
    <property type="protein sequence ID" value="MDR5907521.1"/>
    <property type="molecule type" value="Genomic_DNA"/>
</dbReference>
<evidence type="ECO:0000256" key="9">
    <source>
        <dbReference type="RuleBase" id="RU369079"/>
    </source>
</evidence>
<evidence type="ECO:0000256" key="8">
    <source>
        <dbReference type="ARBA" id="ARBA00038436"/>
    </source>
</evidence>
<proteinExistence type="inferred from homology"/>
<evidence type="ECO:0000259" key="10">
    <source>
        <dbReference type="Pfam" id="PF04290"/>
    </source>
</evidence>
<sequence>MPINKYNEYRRKRARAIGAEPPLGKLLDNIEYLLGGFEKRVAALSLVVIMIAIIAGVAVRFFGLPLPSYGEIAIVAMSPLTFIGAALCSYLHQHITIDVVDLIKSKILVKFVRISASLAMASFAGYFTWLSWGLFSYARMSGERLIDMGTPLWIPMICIVIGSGLMLIHAVIDIVRLSFGIKRTGGAQ</sequence>
<comment type="subunit">
    <text evidence="9">The complex comprises the extracytoplasmic solute receptor protein and the two transmembrane proteins.</text>
</comment>
<evidence type="ECO:0000256" key="2">
    <source>
        <dbReference type="ARBA" id="ARBA00022448"/>
    </source>
</evidence>
<dbReference type="Pfam" id="PF04290">
    <property type="entry name" value="DctQ"/>
    <property type="match status" value="1"/>
</dbReference>
<keyword evidence="6 9" id="KW-1133">Transmembrane helix</keyword>
<feature type="domain" description="Tripartite ATP-independent periplasmic transporters DctQ component" evidence="10">
    <location>
        <begin position="49"/>
        <end position="177"/>
    </location>
</feature>
<keyword evidence="3" id="KW-1003">Cell membrane</keyword>
<name>A0ABU1HJ55_9GAMM</name>
<protein>
    <recommendedName>
        <fullName evidence="9">TRAP transporter small permease protein</fullName>
    </recommendedName>
</protein>
<comment type="caution">
    <text evidence="11">The sequence shown here is derived from an EMBL/GenBank/DDBJ whole genome shotgun (WGS) entry which is preliminary data.</text>
</comment>
<keyword evidence="12" id="KW-1185">Reference proteome</keyword>
<feature type="transmembrane region" description="Helical" evidence="9">
    <location>
        <begin position="41"/>
        <end position="63"/>
    </location>
</feature>
<evidence type="ECO:0000256" key="1">
    <source>
        <dbReference type="ARBA" id="ARBA00004429"/>
    </source>
</evidence>
<dbReference type="InterPro" id="IPR055348">
    <property type="entry name" value="DctQ"/>
</dbReference>